<dbReference type="Pfam" id="PF00892">
    <property type="entry name" value="EamA"/>
    <property type="match status" value="2"/>
</dbReference>
<keyword evidence="2" id="KW-0812">Transmembrane</keyword>
<reference evidence="4 5" key="1">
    <citation type="submission" date="2019-07" db="EMBL/GenBank/DDBJ databases">
        <title>Genomic Encyclopedia of Type Strains, Phase I: the one thousand microbial genomes (KMG-I) project.</title>
        <authorList>
            <person name="Kyrpides N."/>
        </authorList>
    </citation>
    <scope>NUCLEOTIDE SEQUENCE [LARGE SCALE GENOMIC DNA]</scope>
    <source>
        <strain evidence="4 5">DSM 16647</strain>
    </source>
</reference>
<feature type="transmembrane region" description="Helical" evidence="2">
    <location>
        <begin position="107"/>
        <end position="126"/>
    </location>
</feature>
<dbReference type="Proteomes" id="UP000322294">
    <property type="component" value="Unassembled WGS sequence"/>
</dbReference>
<feature type="transmembrane region" description="Helical" evidence="2">
    <location>
        <begin position="20"/>
        <end position="43"/>
    </location>
</feature>
<evidence type="ECO:0000256" key="1">
    <source>
        <dbReference type="ARBA" id="ARBA00007362"/>
    </source>
</evidence>
<dbReference type="AlphaFoldDB" id="A0A5S5AWV2"/>
<evidence type="ECO:0000256" key="2">
    <source>
        <dbReference type="SAM" id="Phobius"/>
    </source>
</evidence>
<gene>
    <name evidence="4" type="ORF">LZ11_00756</name>
</gene>
<dbReference type="PANTHER" id="PTHR22911">
    <property type="entry name" value="ACYL-MALONYL CONDENSING ENZYME-RELATED"/>
    <property type="match status" value="1"/>
</dbReference>
<proteinExistence type="inferred from homology"/>
<feature type="transmembrane region" description="Helical" evidence="2">
    <location>
        <begin position="133"/>
        <end position="154"/>
    </location>
</feature>
<dbReference type="SUPFAM" id="SSF103481">
    <property type="entry name" value="Multidrug resistance efflux transporter EmrE"/>
    <property type="match status" value="2"/>
</dbReference>
<sequence length="308" mass="33957">MPREINRRGESALKDKRRGILLSALGTLFFSTSPILTRFAAGLPVGEIAFFRMLFGSLFIFIAAKATGVDLRLSRRDLPKFLLYGLATSFHFLFYIGSVLYTTIAHSLSLVYTAPIMITVMTAVLLKEKIPRYKYLGIIIVILGIIILTGFEPVLTPEMVLGDVMALLSALCLAVYSVAGRRERDNYPLLKYVFWVYFTSALFLLAWALPSFVTPSSWTSWAALTLLGLLPTTLGHTLYNAGIRHIHPAYANLISTQEITGGVLMGSLIFGETPGKTTVAGILIMFAGLVLVLVENTGAKIRTSRRKR</sequence>
<organism evidence="4 5">
    <name type="scientific">Thermosediminibacter litoriperuensis</name>
    <dbReference type="NCBI Taxonomy" id="291989"/>
    <lineage>
        <taxon>Bacteria</taxon>
        <taxon>Bacillati</taxon>
        <taxon>Bacillota</taxon>
        <taxon>Clostridia</taxon>
        <taxon>Thermosediminibacterales</taxon>
        <taxon>Thermosediminibacteraceae</taxon>
        <taxon>Thermosediminibacter</taxon>
    </lineage>
</organism>
<dbReference type="InterPro" id="IPR000620">
    <property type="entry name" value="EamA_dom"/>
</dbReference>
<name>A0A5S5AWV2_9FIRM</name>
<feature type="transmembrane region" description="Helical" evidence="2">
    <location>
        <begin position="192"/>
        <end position="212"/>
    </location>
</feature>
<accession>A0A5S5AWV2</accession>
<evidence type="ECO:0000313" key="5">
    <source>
        <dbReference type="Proteomes" id="UP000322294"/>
    </source>
</evidence>
<protein>
    <submittedName>
        <fullName evidence="4">Drug/metabolite transporter (DMT)-like permease</fullName>
    </submittedName>
</protein>
<feature type="transmembrane region" description="Helical" evidence="2">
    <location>
        <begin position="81"/>
        <end position="101"/>
    </location>
</feature>
<keyword evidence="2" id="KW-1133">Transmembrane helix</keyword>
<evidence type="ECO:0000259" key="3">
    <source>
        <dbReference type="Pfam" id="PF00892"/>
    </source>
</evidence>
<dbReference type="PANTHER" id="PTHR22911:SF76">
    <property type="entry name" value="EAMA DOMAIN-CONTAINING PROTEIN"/>
    <property type="match status" value="1"/>
</dbReference>
<feature type="transmembrane region" description="Helical" evidence="2">
    <location>
        <begin position="277"/>
        <end position="298"/>
    </location>
</feature>
<dbReference type="GO" id="GO:0016020">
    <property type="term" value="C:membrane"/>
    <property type="evidence" value="ECO:0007669"/>
    <property type="project" value="InterPro"/>
</dbReference>
<comment type="caution">
    <text evidence="4">The sequence shown here is derived from an EMBL/GenBank/DDBJ whole genome shotgun (WGS) entry which is preliminary data.</text>
</comment>
<feature type="transmembrane region" description="Helical" evidence="2">
    <location>
        <begin position="250"/>
        <end position="271"/>
    </location>
</feature>
<dbReference type="InterPro" id="IPR037185">
    <property type="entry name" value="EmrE-like"/>
</dbReference>
<keyword evidence="5" id="KW-1185">Reference proteome</keyword>
<dbReference type="OrthoDB" id="152892at2"/>
<feature type="domain" description="EamA" evidence="3">
    <location>
        <begin position="18"/>
        <end position="149"/>
    </location>
</feature>
<feature type="transmembrane region" description="Helical" evidence="2">
    <location>
        <begin position="218"/>
        <end position="238"/>
    </location>
</feature>
<feature type="domain" description="EamA" evidence="3">
    <location>
        <begin position="161"/>
        <end position="293"/>
    </location>
</feature>
<feature type="transmembrane region" description="Helical" evidence="2">
    <location>
        <begin position="160"/>
        <end position="180"/>
    </location>
</feature>
<feature type="transmembrane region" description="Helical" evidence="2">
    <location>
        <begin position="49"/>
        <end position="69"/>
    </location>
</feature>
<evidence type="ECO:0000313" key="4">
    <source>
        <dbReference type="EMBL" id="TYP57442.1"/>
    </source>
</evidence>
<keyword evidence="2" id="KW-0472">Membrane</keyword>
<comment type="similarity">
    <text evidence="1">Belongs to the EamA transporter family.</text>
</comment>
<dbReference type="EMBL" id="VNHO01000006">
    <property type="protein sequence ID" value="TYP57442.1"/>
    <property type="molecule type" value="Genomic_DNA"/>
</dbReference>